<proteinExistence type="predicted"/>
<gene>
    <name evidence="2" type="ORF">HMP0721_2374</name>
</gene>
<dbReference type="eggNOG" id="COG4747">
    <property type="taxonomic scope" value="Bacteria"/>
</dbReference>
<protein>
    <submittedName>
        <fullName evidence="2">ACT domain protein</fullName>
    </submittedName>
</protein>
<feature type="domain" description="ACT" evidence="1">
    <location>
        <begin position="4"/>
        <end position="78"/>
    </location>
</feature>
<reference evidence="2 3" key="1">
    <citation type="submission" date="2010-12" db="EMBL/GenBank/DDBJ databases">
        <authorList>
            <person name="Muzny D."/>
            <person name="Qin X."/>
            <person name="Deng J."/>
            <person name="Jiang H."/>
            <person name="Liu Y."/>
            <person name="Qu J."/>
            <person name="Song X.-Z."/>
            <person name="Zhang L."/>
            <person name="Thornton R."/>
            <person name="Coyle M."/>
            <person name="Francisco L."/>
            <person name="Jackson L."/>
            <person name="Javaid M."/>
            <person name="Korchina V."/>
            <person name="Kovar C."/>
            <person name="Mata R."/>
            <person name="Mathew T."/>
            <person name="Ngo R."/>
            <person name="Nguyen L."/>
            <person name="Nguyen N."/>
            <person name="Okwuonu G."/>
            <person name="Ongeri F."/>
            <person name="Pham C."/>
            <person name="Simmons D."/>
            <person name="Wilczek-Boney K."/>
            <person name="Hale W."/>
            <person name="Jakkamsetti A."/>
            <person name="Pham P."/>
            <person name="Ruth R."/>
            <person name="San Lucas F."/>
            <person name="Warren J."/>
            <person name="Zhang J."/>
            <person name="Zhao Z."/>
            <person name="Zhou C."/>
            <person name="Zhu D."/>
            <person name="Lee S."/>
            <person name="Bess C."/>
            <person name="Blankenburg K."/>
            <person name="Forbes L."/>
            <person name="Fu Q."/>
            <person name="Gubbala S."/>
            <person name="Hirani K."/>
            <person name="Jayaseelan J.C."/>
            <person name="Lara F."/>
            <person name="Munidasa M."/>
            <person name="Palculict T."/>
            <person name="Patil S."/>
            <person name="Pu L.-L."/>
            <person name="Saada N."/>
            <person name="Tang L."/>
            <person name="Weissenberger G."/>
            <person name="Zhu Y."/>
            <person name="Hemphill L."/>
            <person name="Shang Y."/>
            <person name="Youmans B."/>
            <person name="Ayvaz T."/>
            <person name="Ross M."/>
            <person name="Santibanez J."/>
            <person name="Aqrawi P."/>
            <person name="Gross S."/>
            <person name="Joshi V."/>
            <person name="Fowler G."/>
            <person name="Nazareth L."/>
            <person name="Reid J."/>
            <person name="Worley K."/>
            <person name="Petrosino J."/>
            <person name="Highlander S."/>
            <person name="Gibbs R."/>
        </authorList>
    </citation>
    <scope>NUCLEOTIDE SEQUENCE [LARGE SCALE GENOMIC DNA]</scope>
    <source>
        <strain evidence="2 3">ATCC 23263</strain>
    </source>
</reference>
<dbReference type="InterPro" id="IPR045739">
    <property type="entry name" value="ACT_dom_pair"/>
</dbReference>
<dbReference type="EMBL" id="AEQN01000033">
    <property type="protein sequence ID" value="EFV00557.1"/>
    <property type="molecule type" value="Genomic_DNA"/>
</dbReference>
<dbReference type="SUPFAM" id="SSF55021">
    <property type="entry name" value="ACT-like"/>
    <property type="match status" value="2"/>
</dbReference>
<dbReference type="PROSITE" id="PS51671">
    <property type="entry name" value="ACT"/>
    <property type="match status" value="1"/>
</dbReference>
<dbReference type="RefSeq" id="WP_006599795.1">
    <property type="nucleotide sequence ID" value="NZ_GL622359.1"/>
</dbReference>
<dbReference type="Gene3D" id="3.30.2130.10">
    <property type="entry name" value="VC0802-like"/>
    <property type="match status" value="1"/>
</dbReference>
<evidence type="ECO:0000313" key="2">
    <source>
        <dbReference type="EMBL" id="EFV00557.1"/>
    </source>
</evidence>
<dbReference type="InterPro" id="IPR045865">
    <property type="entry name" value="ACT-like_dom_sf"/>
</dbReference>
<dbReference type="CDD" id="cd04882">
    <property type="entry name" value="ACT_Bt0572_2"/>
    <property type="match status" value="1"/>
</dbReference>
<dbReference type="PANTHER" id="PTHR40099">
    <property type="entry name" value="ACETOLACTATE SYNTHASE, SMALL SUBUNIT"/>
    <property type="match status" value="1"/>
</dbReference>
<evidence type="ECO:0000313" key="3">
    <source>
        <dbReference type="Proteomes" id="UP000004754"/>
    </source>
</evidence>
<comment type="caution">
    <text evidence="2">The sequence shown here is derived from an EMBL/GenBank/DDBJ whole genome shotgun (WGS) entry which is preliminary data.</text>
</comment>
<dbReference type="InterPro" id="IPR002912">
    <property type="entry name" value="ACT_dom"/>
</dbReference>
<dbReference type="AlphaFoldDB" id="E6MK38"/>
<dbReference type="PANTHER" id="PTHR40099:SF1">
    <property type="entry name" value="ACETOLACTATE SYNTHASE, SMALL SUBUNIT"/>
    <property type="match status" value="1"/>
</dbReference>
<accession>E6MK38</accession>
<evidence type="ECO:0000259" key="1">
    <source>
        <dbReference type="PROSITE" id="PS51671"/>
    </source>
</evidence>
<dbReference type="Proteomes" id="UP000004754">
    <property type="component" value="Unassembled WGS sequence"/>
</dbReference>
<dbReference type="OrthoDB" id="9790662at2"/>
<name>E6MK38_9FIRM</name>
<sequence length="145" mass="15446">MIRQVSVFMENQAGQLGKVLRVLARAEVNIRSLTIAETSDYGILRLILQDTDAGLASLKRAGILANVTRVLAAEVPDSPGGMSAIVDVLAEAGIGIAYAYSFLPKNTKNAVIVLKVMDADNDAAAKVLTEAPGIILLERDELLDR</sequence>
<organism evidence="2 3">
    <name type="scientific">Pseudoramibacter alactolyticus ATCC 23263</name>
    <dbReference type="NCBI Taxonomy" id="887929"/>
    <lineage>
        <taxon>Bacteria</taxon>
        <taxon>Bacillati</taxon>
        <taxon>Bacillota</taxon>
        <taxon>Clostridia</taxon>
        <taxon>Eubacteriales</taxon>
        <taxon>Eubacteriaceae</taxon>
        <taxon>Pseudoramibacter</taxon>
    </lineage>
</organism>
<dbReference type="Pfam" id="PF19571">
    <property type="entry name" value="ACT_8"/>
    <property type="match status" value="1"/>
</dbReference>
<keyword evidence="3" id="KW-1185">Reference proteome</keyword>
<dbReference type="STRING" id="887929.HMP0721_2374"/>
<dbReference type="HOGENOM" id="CLU_136790_2_1_9"/>